<dbReference type="PIRSF" id="PIRSF006443">
    <property type="entry name" value="MoaB"/>
    <property type="match status" value="1"/>
</dbReference>
<proteinExistence type="predicted"/>
<dbReference type="SUPFAM" id="SSF53218">
    <property type="entry name" value="Molybdenum cofactor biosynthesis proteins"/>
    <property type="match status" value="1"/>
</dbReference>
<dbReference type="GO" id="GO:0006777">
    <property type="term" value="P:Mo-molybdopterin cofactor biosynthetic process"/>
    <property type="evidence" value="ECO:0007669"/>
    <property type="project" value="InterPro"/>
</dbReference>
<organism evidence="2 3">
    <name type="scientific">Saccharolobus solfataricus</name>
    <name type="common">Sulfolobus solfataricus</name>
    <dbReference type="NCBI Taxonomy" id="2287"/>
    <lineage>
        <taxon>Archaea</taxon>
        <taxon>Thermoproteota</taxon>
        <taxon>Thermoprotei</taxon>
        <taxon>Sulfolobales</taxon>
        <taxon>Sulfolobaceae</taxon>
        <taxon>Saccharolobus</taxon>
    </lineage>
</organism>
<gene>
    <name evidence="2" type="ORF">SSOP1_0021</name>
</gene>
<dbReference type="EMBL" id="LT549890">
    <property type="protein sequence ID" value="SAI83575.1"/>
    <property type="molecule type" value="Genomic_DNA"/>
</dbReference>
<dbReference type="FunFam" id="3.40.980.10:FF:000006">
    <property type="entry name" value="Molybdenum cofactor biosynthesis protein B"/>
    <property type="match status" value="1"/>
</dbReference>
<evidence type="ECO:0000313" key="3">
    <source>
        <dbReference type="Proteomes" id="UP000076770"/>
    </source>
</evidence>
<dbReference type="GO" id="GO:0005829">
    <property type="term" value="C:cytosol"/>
    <property type="evidence" value="ECO:0007669"/>
    <property type="project" value="TreeGrafter"/>
</dbReference>
<dbReference type="CDD" id="cd00886">
    <property type="entry name" value="MogA_MoaB"/>
    <property type="match status" value="1"/>
</dbReference>
<evidence type="ECO:0000313" key="2">
    <source>
        <dbReference type="EMBL" id="SAI83575.1"/>
    </source>
</evidence>
<accession>A0A157SX92</accession>
<reference evidence="3" key="1">
    <citation type="submission" date="2016-04" db="EMBL/GenBank/DDBJ databases">
        <authorList>
            <person name="Shah S.A."/>
            <person name="Garrett R.A."/>
        </authorList>
    </citation>
    <scope>NUCLEOTIDE SEQUENCE [LARGE SCALE GENOMIC DNA]</scope>
    <source>
        <strain evidence="3">ATCC 35091 / DSM 1616 / JCM 8930 / NBRC 15331 / P1</strain>
    </source>
</reference>
<name>A0A157SX92_SACSO</name>
<dbReference type="Pfam" id="PF00994">
    <property type="entry name" value="MoCF_biosynth"/>
    <property type="match status" value="1"/>
</dbReference>
<sequence length="182" mass="20582">MNNLMSAHKQHRQHAPTNINFYVITISTSRYEKLVRKEPLIDESGDIIKQLIIQSNYNIIGYELVPDEKVKILKAFANALDNSQTDVIISTGGTGYTQSDVTVETIRRIFDREIEGFSDVFRLVSYNDPEVKSASYLTKATAGIINDKVIFLLPGSPDAVRLAMKELILPEIGHLLYIVRRK</sequence>
<dbReference type="InterPro" id="IPR001453">
    <property type="entry name" value="MoaB/Mog_dom"/>
</dbReference>
<dbReference type="InterPro" id="IPR036425">
    <property type="entry name" value="MoaB/Mog-like_dom_sf"/>
</dbReference>
<dbReference type="SMART" id="SM00852">
    <property type="entry name" value="MoCF_biosynth"/>
    <property type="match status" value="1"/>
</dbReference>
<dbReference type="InterPro" id="IPR012245">
    <property type="entry name" value="MoaB"/>
</dbReference>
<feature type="domain" description="MoaB/Mog" evidence="1">
    <location>
        <begin position="22"/>
        <end position="175"/>
    </location>
</feature>
<dbReference type="PANTHER" id="PTHR43232">
    <property type="entry name" value="MOLYBDENUM COFACTOR BIOSYNTHESIS PROTEIN B"/>
    <property type="match status" value="1"/>
</dbReference>
<dbReference type="PANTHER" id="PTHR43232:SF2">
    <property type="entry name" value="MOLYBDENUM COFACTOR BIOSYNTHESIS PROTEIN B"/>
    <property type="match status" value="1"/>
</dbReference>
<dbReference type="Gene3D" id="3.40.980.10">
    <property type="entry name" value="MoaB/Mog-like domain"/>
    <property type="match status" value="1"/>
</dbReference>
<dbReference type="AlphaFoldDB" id="A0A157SX92"/>
<dbReference type="NCBIfam" id="TIGR00177">
    <property type="entry name" value="molyb_syn"/>
    <property type="match status" value="1"/>
</dbReference>
<protein>
    <submittedName>
        <fullName evidence="2">Molybdenum cofactor biosynthesis protein</fullName>
    </submittedName>
</protein>
<evidence type="ECO:0000259" key="1">
    <source>
        <dbReference type="SMART" id="SM00852"/>
    </source>
</evidence>
<dbReference type="PATRIC" id="fig|2287.9.peg.23"/>
<dbReference type="Proteomes" id="UP000076770">
    <property type="component" value="Chromosome i"/>
</dbReference>